<evidence type="ECO:0000256" key="7">
    <source>
        <dbReference type="PIRSR" id="PIRSR000524-1"/>
    </source>
</evidence>
<dbReference type="RefSeq" id="WP_096828554.1">
    <property type="nucleotide sequence ID" value="NZ_NXIB02000014.1"/>
</dbReference>
<keyword evidence="12" id="KW-0808">Transferase</keyword>
<evidence type="ECO:0000259" key="11">
    <source>
        <dbReference type="Pfam" id="PF00266"/>
    </source>
</evidence>
<keyword evidence="4 8" id="KW-0663">Pyridoxal phosphate</keyword>
<comment type="subunit">
    <text evidence="3">Heterodimer of a large and a small subunit.</text>
</comment>
<feature type="binding site" evidence="7">
    <location>
        <position position="338"/>
    </location>
    <ligand>
        <name>substrate</name>
    </ligand>
</feature>
<comment type="function">
    <text evidence="5">Soluble hydrogenase catalyzes both production and consumption of hydrogen from suitable artificial electron donors or acceptors. This subunit catalyzes the tritium-exchange activity.</text>
</comment>
<sequence>MDNKSMLMIPGPTPVPEAALLAMAKHPMGHRSKEFDAIFAECTENLKWLHQTKSDVLSLTVSGTGAMEAGIINFLSAGDRVLVGTNGKFGERWAEVAEAYGLNVEIIKAEWGLPLDPENFREKLEADTEKQIKAVIITHSETSTGVLNDLETINRHVKAHGEALIMVDAVTSLGAANVPMDAWGIDVIASGSQKAYMIPPGLGFVAVGPKAWEAYKTAKLPRYYLDLGKYRKDAAKNTTPFTPSVNMFFGLQVTLQMMKAEGLENVFARHKRLMTTTRAAVQALGLPLLAADDAASPAITSVMPPAEVDAQKVRTLMKKRFDIALADGQDHLKGKIFRIGHLGFVCDRDILAAISSLEVVLREMGYEGFTPGAGVAAAAKILAES</sequence>
<dbReference type="PIRSF" id="PIRSF000524">
    <property type="entry name" value="SPT"/>
    <property type="match status" value="1"/>
</dbReference>
<evidence type="ECO:0000256" key="3">
    <source>
        <dbReference type="ARBA" id="ARBA00011771"/>
    </source>
</evidence>
<dbReference type="InterPro" id="IPR000192">
    <property type="entry name" value="Aminotrans_V_dom"/>
</dbReference>
<reference evidence="12" key="1">
    <citation type="submission" date="2017-10" db="EMBL/GenBank/DDBJ databases">
        <title>Draft genome sequence of the planktic cyanobacteria Tychonema bourrellyi isolated from alpine lentic freshwater.</title>
        <authorList>
            <person name="Tett A."/>
            <person name="Armanini F."/>
            <person name="Asnicar F."/>
            <person name="Boscaini A."/>
            <person name="Pasolli E."/>
            <person name="Zolfo M."/>
            <person name="Donati C."/>
            <person name="Salmaso N."/>
            <person name="Segata N."/>
        </authorList>
    </citation>
    <scope>NUCLEOTIDE SEQUENCE</scope>
    <source>
        <strain evidence="12">FEM_GT703</strain>
    </source>
</reference>
<keyword evidence="13" id="KW-1185">Reference proteome</keyword>
<dbReference type="InterPro" id="IPR024169">
    <property type="entry name" value="SP_NH2Trfase/AEP_transaminase"/>
</dbReference>
<feature type="modified residue" description="N6-(pyridoxal phosphate)lysine" evidence="8">
    <location>
        <position position="194"/>
    </location>
</feature>
<dbReference type="InterPro" id="IPR015424">
    <property type="entry name" value="PyrdxlP-dep_Trfase"/>
</dbReference>
<dbReference type="Pfam" id="PF00266">
    <property type="entry name" value="Aminotran_5"/>
    <property type="match status" value="1"/>
</dbReference>
<comment type="caution">
    <text evidence="12">The sequence shown here is derived from an EMBL/GenBank/DDBJ whole genome shotgun (WGS) entry which is preliminary data.</text>
</comment>
<dbReference type="InterPro" id="IPR015421">
    <property type="entry name" value="PyrdxlP-dep_Trfase_major"/>
</dbReference>
<keyword evidence="12" id="KW-0032">Aminotransferase</keyword>
<name>A0A2G4F5B5_9CYAN</name>
<comment type="similarity">
    <text evidence="2 9">Belongs to the class-V pyridoxal-phosphate-dependent aminotransferase family.</text>
</comment>
<feature type="domain" description="Aminotransferase class V" evidence="11">
    <location>
        <begin position="27"/>
        <end position="329"/>
    </location>
</feature>
<dbReference type="Proteomes" id="UP000226442">
    <property type="component" value="Unassembled WGS sequence"/>
</dbReference>
<dbReference type="Gene3D" id="3.90.1150.10">
    <property type="entry name" value="Aspartate Aminotransferase, domain 1"/>
    <property type="match status" value="1"/>
</dbReference>
<gene>
    <name evidence="12" type="ORF">CP500_004070</name>
</gene>
<dbReference type="SUPFAM" id="SSF53383">
    <property type="entry name" value="PLP-dependent transferases"/>
    <property type="match status" value="1"/>
</dbReference>
<evidence type="ECO:0000313" key="13">
    <source>
        <dbReference type="Proteomes" id="UP000226442"/>
    </source>
</evidence>
<accession>A0A2G4F5B5</accession>
<dbReference type="InterPro" id="IPR020578">
    <property type="entry name" value="Aminotrans_V_PyrdxlP_BS"/>
</dbReference>
<evidence type="ECO:0000256" key="4">
    <source>
        <dbReference type="ARBA" id="ARBA00022898"/>
    </source>
</evidence>
<dbReference type="FunFam" id="3.40.640.10:FF:000054">
    <property type="entry name" value="Serine--glyoxylate aminotransferase"/>
    <property type="match status" value="1"/>
</dbReference>
<evidence type="ECO:0000256" key="2">
    <source>
        <dbReference type="ARBA" id="ARBA00009236"/>
    </source>
</evidence>
<evidence type="ECO:0000313" key="12">
    <source>
        <dbReference type="EMBL" id="PHX56677.1"/>
    </source>
</evidence>
<organism evidence="12 13">
    <name type="scientific">Tychonema bourrellyi FEM_GT703</name>
    <dbReference type="NCBI Taxonomy" id="2040638"/>
    <lineage>
        <taxon>Bacteria</taxon>
        <taxon>Bacillati</taxon>
        <taxon>Cyanobacteriota</taxon>
        <taxon>Cyanophyceae</taxon>
        <taxon>Oscillatoriophycideae</taxon>
        <taxon>Oscillatoriales</taxon>
        <taxon>Microcoleaceae</taxon>
        <taxon>Tychonema</taxon>
    </lineage>
</organism>
<comment type="cofactor">
    <cofactor evidence="1 8 10">
        <name>pyridoxal 5'-phosphate</name>
        <dbReference type="ChEBI" id="CHEBI:597326"/>
    </cofactor>
</comment>
<dbReference type="FunFam" id="3.90.1150.10:FF:000031">
    <property type="entry name" value="Serine--glyoxylate aminotransferase"/>
    <property type="match status" value="1"/>
</dbReference>
<dbReference type="PROSITE" id="PS00595">
    <property type="entry name" value="AA_TRANSFER_CLASS_5"/>
    <property type="match status" value="1"/>
</dbReference>
<protein>
    <recommendedName>
        <fullName evidence="6">Tritium exchange subunit</fullName>
    </recommendedName>
</protein>
<evidence type="ECO:0000256" key="9">
    <source>
        <dbReference type="RuleBase" id="RU004075"/>
    </source>
</evidence>
<dbReference type="OrthoDB" id="389074at2"/>
<dbReference type="AlphaFoldDB" id="A0A2G4F5B5"/>
<dbReference type="PANTHER" id="PTHR21152">
    <property type="entry name" value="AMINOTRANSFERASE CLASS V"/>
    <property type="match status" value="1"/>
</dbReference>
<dbReference type="GO" id="GO:0008453">
    <property type="term" value="F:alanine-glyoxylate transaminase activity"/>
    <property type="evidence" value="ECO:0007669"/>
    <property type="project" value="TreeGrafter"/>
</dbReference>
<dbReference type="InterPro" id="IPR015422">
    <property type="entry name" value="PyrdxlP-dep_Trfase_small"/>
</dbReference>
<dbReference type="GO" id="GO:0004760">
    <property type="term" value="F:L-serine-pyruvate transaminase activity"/>
    <property type="evidence" value="ECO:0007669"/>
    <property type="project" value="TreeGrafter"/>
</dbReference>
<evidence type="ECO:0000256" key="10">
    <source>
        <dbReference type="RuleBase" id="RU004504"/>
    </source>
</evidence>
<evidence type="ECO:0000256" key="5">
    <source>
        <dbReference type="ARBA" id="ARBA00054899"/>
    </source>
</evidence>
<dbReference type="Gene3D" id="3.40.640.10">
    <property type="entry name" value="Type I PLP-dependent aspartate aminotransferase-like (Major domain)"/>
    <property type="match status" value="1"/>
</dbReference>
<dbReference type="EMBL" id="NXIB02000014">
    <property type="protein sequence ID" value="PHX56677.1"/>
    <property type="molecule type" value="Genomic_DNA"/>
</dbReference>
<proteinExistence type="inferred from homology"/>
<dbReference type="GO" id="GO:0019265">
    <property type="term" value="P:glycine biosynthetic process, by transamination of glyoxylate"/>
    <property type="evidence" value="ECO:0007669"/>
    <property type="project" value="TreeGrafter"/>
</dbReference>
<evidence type="ECO:0000256" key="6">
    <source>
        <dbReference type="ARBA" id="ARBA00079151"/>
    </source>
</evidence>
<evidence type="ECO:0000256" key="1">
    <source>
        <dbReference type="ARBA" id="ARBA00001933"/>
    </source>
</evidence>
<evidence type="ECO:0000256" key="8">
    <source>
        <dbReference type="PIRSR" id="PIRSR000524-50"/>
    </source>
</evidence>
<dbReference type="PANTHER" id="PTHR21152:SF40">
    <property type="entry name" value="ALANINE--GLYOXYLATE AMINOTRANSFERASE"/>
    <property type="match status" value="1"/>
</dbReference>